<dbReference type="EMBL" id="JFHK01000033">
    <property type="protein sequence ID" value="OAA26590.1"/>
    <property type="molecule type" value="Genomic_DNA"/>
</dbReference>
<dbReference type="EC" id="6.3.5.4" evidence="2"/>
<gene>
    <name evidence="5" type="ORF">AT15_06430</name>
</gene>
<organism evidence="5 6">
    <name type="scientific">Kosmotoga arenicorallina S304</name>
    <dbReference type="NCBI Taxonomy" id="1453497"/>
    <lineage>
        <taxon>Bacteria</taxon>
        <taxon>Thermotogati</taxon>
        <taxon>Thermotogota</taxon>
        <taxon>Thermotogae</taxon>
        <taxon>Kosmotogales</taxon>
        <taxon>Kosmotogaceae</taxon>
        <taxon>Kosmotoga</taxon>
    </lineage>
</organism>
<dbReference type="InterPro" id="IPR014729">
    <property type="entry name" value="Rossmann-like_a/b/a_fold"/>
</dbReference>
<dbReference type="RefSeq" id="WP_068349196.1">
    <property type="nucleotide sequence ID" value="NZ_JFHK01000033.1"/>
</dbReference>
<sequence>MKISISRDKWKPLSKEYGHLLVPSKAAIGVNKKKELEQIGMTYIYSTGSETEINSGIVKQQPLFIDKNNLEINDSIENDNYRFQENAVLELLSFGYVLGNNTLIDDFRQIIPGQKMIINNYGKIINTSDEYKNLPRITNLSETEFEENFFKTLMKVFEQALYFSEGKRILIPLSGGYDSRLIACILKELNVNNVVCVSYGVPGTGNVETDISEEVARRLGYEWVYISYDFKKLRKSMRSQKFTDYLISTHNFSSLPHIQEFLAFEEIEKHFGNEEFIIAPGHSADFSAGSHLTALVEKAQKTRHLEDVFDAIVAKHFVLRKLPIPETIKIDLMNTLVEFSNYIDEPYRIFEVWDWYERQAKFIVNSIRLYEFFGHCWWLPFWDKRFIDFWMSVPFEHKLGKKLYDRFVQKIFEKHDVNFDISSKTTNTFKKKTESLIIKLLGGGIGRKLRELYMKRIYKNPWGIDKIAKEILDEFGHKYATEKEVLDKYINVFKGRSYDPNCYLSEILLLVLMNKSGVRSCNGENGNACIS</sequence>
<comment type="caution">
    <text evidence="5">The sequence shown here is derived from an EMBL/GenBank/DDBJ whole genome shotgun (WGS) entry which is preliminary data.</text>
</comment>
<dbReference type="OrthoDB" id="693367at2"/>
<evidence type="ECO:0000313" key="6">
    <source>
        <dbReference type="Proteomes" id="UP000077339"/>
    </source>
</evidence>
<evidence type="ECO:0000313" key="5">
    <source>
        <dbReference type="EMBL" id="OAA26590.1"/>
    </source>
</evidence>
<dbReference type="SUPFAM" id="SSF52402">
    <property type="entry name" value="Adenine nucleotide alpha hydrolases-like"/>
    <property type="match status" value="1"/>
</dbReference>
<accession>A0A176JTK3</accession>
<proteinExistence type="predicted"/>
<evidence type="ECO:0000256" key="1">
    <source>
        <dbReference type="ARBA" id="ARBA00005187"/>
    </source>
</evidence>
<evidence type="ECO:0000259" key="4">
    <source>
        <dbReference type="Pfam" id="PF00733"/>
    </source>
</evidence>
<dbReference type="Gene3D" id="3.40.50.620">
    <property type="entry name" value="HUPs"/>
    <property type="match status" value="1"/>
</dbReference>
<dbReference type="PATRIC" id="fig|1453497.3.peg.1285"/>
<protein>
    <recommendedName>
        <fullName evidence="2">asparagine synthase (glutamine-hydrolyzing)</fullName>
        <ecNumber evidence="2">6.3.5.4</ecNumber>
    </recommendedName>
</protein>
<dbReference type="PANTHER" id="PTHR43284">
    <property type="entry name" value="ASPARAGINE SYNTHETASE (GLUTAMINE-HYDROLYZING)"/>
    <property type="match status" value="1"/>
</dbReference>
<dbReference type="Pfam" id="PF00733">
    <property type="entry name" value="Asn_synthase"/>
    <property type="match status" value="1"/>
</dbReference>
<dbReference type="GO" id="GO:0006529">
    <property type="term" value="P:asparagine biosynthetic process"/>
    <property type="evidence" value="ECO:0007669"/>
    <property type="project" value="InterPro"/>
</dbReference>
<dbReference type="PANTHER" id="PTHR43284:SF1">
    <property type="entry name" value="ASPARAGINE SYNTHETASE"/>
    <property type="match status" value="1"/>
</dbReference>
<dbReference type="InterPro" id="IPR001962">
    <property type="entry name" value="Asn_synthase"/>
</dbReference>
<reference evidence="5 6" key="1">
    <citation type="submission" date="2014-02" db="EMBL/GenBank/DDBJ databases">
        <title>Kosmotoga genome sequencing.</title>
        <authorList>
            <person name="Pollo S.M."/>
            <person name="Charchuk R."/>
            <person name="Nesbo C.L."/>
        </authorList>
    </citation>
    <scope>NUCLEOTIDE SEQUENCE [LARGE SCALE GENOMIC DNA]</scope>
    <source>
        <strain evidence="5 6">S304</strain>
    </source>
</reference>
<evidence type="ECO:0000256" key="3">
    <source>
        <dbReference type="ARBA" id="ARBA00048741"/>
    </source>
</evidence>
<evidence type="ECO:0000256" key="2">
    <source>
        <dbReference type="ARBA" id="ARBA00012737"/>
    </source>
</evidence>
<dbReference type="InterPro" id="IPR051786">
    <property type="entry name" value="ASN_synthetase/amidase"/>
</dbReference>
<keyword evidence="6" id="KW-1185">Reference proteome</keyword>
<comment type="catalytic activity">
    <reaction evidence="3">
        <text>L-aspartate + L-glutamine + ATP + H2O = L-asparagine + L-glutamate + AMP + diphosphate + H(+)</text>
        <dbReference type="Rhea" id="RHEA:12228"/>
        <dbReference type="ChEBI" id="CHEBI:15377"/>
        <dbReference type="ChEBI" id="CHEBI:15378"/>
        <dbReference type="ChEBI" id="CHEBI:29985"/>
        <dbReference type="ChEBI" id="CHEBI:29991"/>
        <dbReference type="ChEBI" id="CHEBI:30616"/>
        <dbReference type="ChEBI" id="CHEBI:33019"/>
        <dbReference type="ChEBI" id="CHEBI:58048"/>
        <dbReference type="ChEBI" id="CHEBI:58359"/>
        <dbReference type="ChEBI" id="CHEBI:456215"/>
        <dbReference type="EC" id="6.3.5.4"/>
    </reaction>
</comment>
<dbReference type="AlphaFoldDB" id="A0A176JTK3"/>
<name>A0A176JTK3_9BACT</name>
<dbReference type="GO" id="GO:0004066">
    <property type="term" value="F:asparagine synthase (glutamine-hydrolyzing) activity"/>
    <property type="evidence" value="ECO:0007669"/>
    <property type="project" value="UniProtKB-EC"/>
</dbReference>
<dbReference type="Proteomes" id="UP000077339">
    <property type="component" value="Unassembled WGS sequence"/>
</dbReference>
<dbReference type="STRING" id="1453497.AT15_06430"/>
<feature type="domain" description="Asparagine synthetase" evidence="4">
    <location>
        <begin position="172"/>
        <end position="228"/>
    </location>
</feature>
<comment type="pathway">
    <text evidence="1">Amino-acid biosynthesis; L-asparagine biosynthesis; L-asparagine from L-aspartate (L-Gln route): step 1/1.</text>
</comment>